<feature type="domain" description="LegC3 N-terminal Legionellaceae" evidence="4">
    <location>
        <begin position="1"/>
        <end position="163"/>
    </location>
</feature>
<dbReference type="Proteomes" id="UP000054703">
    <property type="component" value="Unassembled WGS sequence"/>
</dbReference>
<feature type="compositionally biased region" description="Basic and acidic residues" evidence="2">
    <location>
        <begin position="146"/>
        <end position="196"/>
    </location>
</feature>
<keyword evidence="3" id="KW-1133">Transmembrane helix</keyword>
<feature type="coiled-coil region" evidence="1">
    <location>
        <begin position="307"/>
        <end position="334"/>
    </location>
</feature>
<dbReference type="RefSeq" id="WP_058515218.1">
    <property type="nucleotide sequence ID" value="NZ_CAAAIH010000005.1"/>
</dbReference>
<dbReference type="Pfam" id="PF18654">
    <property type="entry name" value="LegC3_N"/>
    <property type="match status" value="2"/>
</dbReference>
<evidence type="ECO:0000313" key="6">
    <source>
        <dbReference type="Proteomes" id="UP000054703"/>
    </source>
</evidence>
<feature type="transmembrane region" description="Helical" evidence="3">
    <location>
        <begin position="473"/>
        <end position="498"/>
    </location>
</feature>
<comment type="caution">
    <text evidence="5">The sequence shown here is derived from an EMBL/GenBank/DDBJ whole genome shotgun (WGS) entry which is preliminary data.</text>
</comment>
<dbReference type="InterPro" id="IPR041357">
    <property type="entry name" value="LegC3_N_Legionellaceae"/>
</dbReference>
<sequence>MSLSTLNINNLLEEITDKYLVHSNYATLRNSCIHLSPVSGVTTEIQKELNHLLAIDKQNATTQLTLNACEKQIQQDLKEKELDHQESQNDLDLVARLENELLSVQIQKRLIGNELNEIEGEILRHESYIKEISRQIALTSQPESTQHPHTDSEPTQHTHTHPEPTQHTHTHPEPTQHTHTHPEPIQHTHTHPEPIQHTHTHPNTTEQRPKTTHTHDSTHHHVHENESLEFQKNTLSQKLRQLQETLRDKGILSQKQQRRIEEITSRLTIELPEKQRQRNNRAQARTIRDQARVFEETTEKQLSAKNYRSLQQSIVDAHEKLQKMEHQLMQKATEMSYQTFLTRLRYLLQSLTLNYQEKEALKQIVSTMENYLLIQAEKQKQNSIRQLTYREKETLVQDFLQQENRVAQLKKANPQLHAQNQTLEVENQQLEHTIKERGAYRDYLLKIGLFSLLGSGLAVGGGFLGMYLMPMALISLCFAPAAVISFITVGVFIATLAYTLKNNSDNNQLEHNKTKIQQNRTAISEQSGEIISLEQEILPALKEKISEAERNLNLLDNKIKDLQQHEESLLHQAKQVVVTPTMKPFFSGGAITQSTINPTTQELEQIQRNTFSC</sequence>
<keyword evidence="3" id="KW-0472">Membrane</keyword>
<protein>
    <submittedName>
        <fullName evidence="5">Substrate of the Dot/Icm secretion system</fullName>
    </submittedName>
</protein>
<feature type="coiled-coil region" evidence="1">
    <location>
        <begin position="506"/>
        <end position="572"/>
    </location>
</feature>
<evidence type="ECO:0000256" key="2">
    <source>
        <dbReference type="SAM" id="MobiDB-lite"/>
    </source>
</evidence>
<organism evidence="5 6">
    <name type="scientific">Legionella santicrucis</name>
    <dbReference type="NCBI Taxonomy" id="45074"/>
    <lineage>
        <taxon>Bacteria</taxon>
        <taxon>Pseudomonadati</taxon>
        <taxon>Pseudomonadota</taxon>
        <taxon>Gammaproteobacteria</taxon>
        <taxon>Legionellales</taxon>
        <taxon>Legionellaceae</taxon>
        <taxon>Legionella</taxon>
    </lineage>
</organism>
<feature type="compositionally biased region" description="Basic and acidic residues" evidence="2">
    <location>
        <begin position="207"/>
        <end position="226"/>
    </location>
</feature>
<feature type="transmembrane region" description="Helical" evidence="3">
    <location>
        <begin position="443"/>
        <end position="467"/>
    </location>
</feature>
<dbReference type="STRING" id="45074.Lsan_3286"/>
<gene>
    <name evidence="5" type="primary">pieE_2</name>
    <name evidence="5" type="ORF">Lsan_3286</name>
</gene>
<feature type="region of interest" description="Disordered" evidence="2">
    <location>
        <begin position="138"/>
        <end position="232"/>
    </location>
</feature>
<evidence type="ECO:0000259" key="4">
    <source>
        <dbReference type="Pfam" id="PF18654"/>
    </source>
</evidence>
<feature type="domain" description="LegC3 N-terminal Legionellaceae" evidence="4">
    <location>
        <begin position="204"/>
        <end position="372"/>
    </location>
</feature>
<dbReference type="AlphaFoldDB" id="A0A0W0YGP1"/>
<accession>A0A0W0YGP1</accession>
<keyword evidence="3" id="KW-0812">Transmembrane</keyword>
<evidence type="ECO:0000256" key="3">
    <source>
        <dbReference type="SAM" id="Phobius"/>
    </source>
</evidence>
<name>A0A0W0YGP1_9GAMM</name>
<evidence type="ECO:0000256" key="1">
    <source>
        <dbReference type="SAM" id="Coils"/>
    </source>
</evidence>
<proteinExistence type="predicted"/>
<dbReference type="OrthoDB" id="5654034at2"/>
<feature type="coiled-coil region" evidence="1">
    <location>
        <begin position="392"/>
        <end position="433"/>
    </location>
</feature>
<keyword evidence="1" id="KW-0175">Coiled coil</keyword>
<dbReference type="PATRIC" id="fig|45074.5.peg.3532"/>
<evidence type="ECO:0000313" key="5">
    <source>
        <dbReference type="EMBL" id="KTD55734.1"/>
    </source>
</evidence>
<keyword evidence="6" id="KW-1185">Reference proteome</keyword>
<reference evidence="5 6" key="1">
    <citation type="submission" date="2015-11" db="EMBL/GenBank/DDBJ databases">
        <title>Genomic analysis of 38 Legionella species identifies large and diverse effector repertoires.</title>
        <authorList>
            <person name="Burstein D."/>
            <person name="Amaro F."/>
            <person name="Zusman T."/>
            <person name="Lifshitz Z."/>
            <person name="Cohen O."/>
            <person name="Gilbert J.A."/>
            <person name="Pupko T."/>
            <person name="Shuman H.A."/>
            <person name="Segal G."/>
        </authorList>
    </citation>
    <scope>NUCLEOTIDE SEQUENCE [LARGE SCALE GENOMIC DNA]</scope>
    <source>
        <strain evidence="5 6">SC-63-C7</strain>
    </source>
</reference>
<dbReference type="EMBL" id="LNYU01000085">
    <property type="protein sequence ID" value="KTD55734.1"/>
    <property type="molecule type" value="Genomic_DNA"/>
</dbReference>